<dbReference type="Proteomes" id="UP001164746">
    <property type="component" value="Chromosome 5"/>
</dbReference>
<feature type="region of interest" description="Disordered" evidence="1">
    <location>
        <begin position="482"/>
        <end position="505"/>
    </location>
</feature>
<evidence type="ECO:0000259" key="3">
    <source>
        <dbReference type="PROSITE" id="PS51212"/>
    </source>
</evidence>
<feature type="domain" description="C-type lectin" evidence="2">
    <location>
        <begin position="34"/>
        <end position="162"/>
    </location>
</feature>
<protein>
    <recommendedName>
        <fullName evidence="6">C-type lectin domain-containing protein</fullName>
    </recommendedName>
</protein>
<feature type="region of interest" description="Disordered" evidence="1">
    <location>
        <begin position="575"/>
        <end position="626"/>
    </location>
</feature>
<keyword evidence="5" id="KW-1185">Reference proteome</keyword>
<dbReference type="InterPro" id="IPR001304">
    <property type="entry name" value="C-type_lectin-like"/>
</dbReference>
<dbReference type="InterPro" id="IPR016186">
    <property type="entry name" value="C-type_lectin-like/link_sf"/>
</dbReference>
<dbReference type="PANTHER" id="PTHR45710">
    <property type="entry name" value="C-TYPE LECTIN DOMAIN-CONTAINING PROTEIN 180"/>
    <property type="match status" value="1"/>
</dbReference>
<evidence type="ECO:0008006" key="6">
    <source>
        <dbReference type="Google" id="ProtNLM"/>
    </source>
</evidence>
<dbReference type="PROSITE" id="PS51212">
    <property type="entry name" value="WSC"/>
    <property type="match status" value="1"/>
</dbReference>
<dbReference type="CDD" id="cd00037">
    <property type="entry name" value="CLECT"/>
    <property type="match status" value="2"/>
</dbReference>
<feature type="domain" description="WSC" evidence="3">
    <location>
        <begin position="116"/>
        <end position="200"/>
    </location>
</feature>
<dbReference type="InterPro" id="IPR002889">
    <property type="entry name" value="WSC_carb-bd"/>
</dbReference>
<feature type="compositionally biased region" description="Basic and acidic residues" evidence="1">
    <location>
        <begin position="602"/>
        <end position="623"/>
    </location>
</feature>
<evidence type="ECO:0000313" key="4">
    <source>
        <dbReference type="EMBL" id="WAR05141.1"/>
    </source>
</evidence>
<dbReference type="InterPro" id="IPR016187">
    <property type="entry name" value="CTDL_fold"/>
</dbReference>
<feature type="region of interest" description="Disordered" evidence="1">
    <location>
        <begin position="658"/>
        <end position="681"/>
    </location>
</feature>
<dbReference type="Gene3D" id="3.10.100.10">
    <property type="entry name" value="Mannose-Binding Protein A, subunit A"/>
    <property type="match status" value="2"/>
</dbReference>
<reference evidence="4" key="1">
    <citation type="submission" date="2022-11" db="EMBL/GenBank/DDBJ databases">
        <title>Centuries of genome instability and evolution in soft-shell clam transmissible cancer (bioRxiv).</title>
        <authorList>
            <person name="Hart S.F.M."/>
            <person name="Yonemitsu M.A."/>
            <person name="Giersch R.M."/>
            <person name="Beal B.F."/>
            <person name="Arriagada G."/>
            <person name="Davis B.W."/>
            <person name="Ostrander E.A."/>
            <person name="Goff S.P."/>
            <person name="Metzger M.J."/>
        </authorList>
    </citation>
    <scope>NUCLEOTIDE SEQUENCE</scope>
    <source>
        <strain evidence="4">MELC-2E11</strain>
        <tissue evidence="4">Siphon/mantle</tissue>
    </source>
</reference>
<organism evidence="4 5">
    <name type="scientific">Mya arenaria</name>
    <name type="common">Soft-shell clam</name>
    <dbReference type="NCBI Taxonomy" id="6604"/>
    <lineage>
        <taxon>Eukaryota</taxon>
        <taxon>Metazoa</taxon>
        <taxon>Spiralia</taxon>
        <taxon>Lophotrochozoa</taxon>
        <taxon>Mollusca</taxon>
        <taxon>Bivalvia</taxon>
        <taxon>Autobranchia</taxon>
        <taxon>Heteroconchia</taxon>
        <taxon>Euheterodonta</taxon>
        <taxon>Imparidentia</taxon>
        <taxon>Neoheterodontei</taxon>
        <taxon>Myida</taxon>
        <taxon>Myoidea</taxon>
        <taxon>Myidae</taxon>
        <taxon>Mya</taxon>
    </lineage>
</organism>
<accession>A0ABY7EDB3</accession>
<dbReference type="SUPFAM" id="SSF56436">
    <property type="entry name" value="C-type lectin-like"/>
    <property type="match status" value="2"/>
</dbReference>
<evidence type="ECO:0000256" key="1">
    <source>
        <dbReference type="SAM" id="MobiDB-lite"/>
    </source>
</evidence>
<dbReference type="PROSITE" id="PS50041">
    <property type="entry name" value="C_TYPE_LECTIN_2"/>
    <property type="match status" value="2"/>
</dbReference>
<feature type="domain" description="C-type lectin" evidence="2">
    <location>
        <begin position="254"/>
        <end position="365"/>
    </location>
</feature>
<dbReference type="InterPro" id="IPR050828">
    <property type="entry name" value="C-type_lectin/matrix_domain"/>
</dbReference>
<dbReference type="EMBL" id="CP111016">
    <property type="protein sequence ID" value="WAR05141.1"/>
    <property type="molecule type" value="Genomic_DNA"/>
</dbReference>
<dbReference type="SMART" id="SM00034">
    <property type="entry name" value="CLECT"/>
    <property type="match status" value="2"/>
</dbReference>
<dbReference type="PANTHER" id="PTHR45710:SF26">
    <property type="entry name" value="RH26557P"/>
    <property type="match status" value="1"/>
</dbReference>
<name>A0ABY7EDB3_MYAAR</name>
<evidence type="ECO:0000259" key="2">
    <source>
        <dbReference type="PROSITE" id="PS50041"/>
    </source>
</evidence>
<evidence type="ECO:0000313" key="5">
    <source>
        <dbReference type="Proteomes" id="UP001164746"/>
    </source>
</evidence>
<gene>
    <name evidence="4" type="ORF">MAR_020510</name>
</gene>
<feature type="compositionally biased region" description="Polar residues" evidence="1">
    <location>
        <begin position="482"/>
        <end position="491"/>
    </location>
</feature>
<sequence>MPFIRLFWIVVNISFFKMEVNILLTFFMSLCAKLAEPTYRISRQSGSWEDAEEHCKHFNGHLATLGDMGKFRAWLKTQQTTFLQEETMELWVGASLEVGEWHWDGRREAFNGTVRFYDIEGCHRQQYWSSGIQIPELTPQLCLDQCGWRGRVGLKKDYCLCEGDLQNVTSAGDAICHIACDGDAKSMCGGYFGVSVYKPDNMTIGWAKDESSEENNCAVLRKLSMDSDQELSSANCDMRTRSLCSYSDDVTCGLHESCIRSSSEQNTWSAARTGCNMTSLFDGDVRRSDVRDLKNLAPGSYWIALSRAASWVWTLGSTVRMADFFPHETGRIGSSGRSCAVLRLVHGSSGLAARDCEANRHFLCQYDYMEKRDGPTPPGPSENDGLLQNVTGSDVFNTQSTSGVTGLGIPTENNENSKSNEFDFLGITGTASTCVHLVLGSKDDSLHISPPPSDVTYDTVYDHAESPFRRTQRLIRMGSANAWRQTHQTPTRRVGRSDASDSSGSDYTWRGMIGGKIEIVNTELRNQYPEHSIAATCARAERMTPDSTLRTRLDVHEPILCSDGIYDMPERPVSSANNTHKHGNSGKIVEGTTGPTMQENLTYRRESDASRGDNDARSQRDSQDPTFLQFQLSRNSMNEENIYATIKKTFEKIKDDLAEQARREEPEEEEQMMYSVRLSNV</sequence>
<proteinExistence type="predicted"/>